<dbReference type="RefSeq" id="WP_378039330.1">
    <property type="nucleotide sequence ID" value="NZ_JBHSIV010000054.1"/>
</dbReference>
<keyword evidence="8" id="KW-1185">Reference proteome</keyword>
<dbReference type="InterPro" id="IPR001647">
    <property type="entry name" value="HTH_TetR"/>
</dbReference>
<evidence type="ECO:0000313" key="7">
    <source>
        <dbReference type="EMBL" id="MFC5066013.1"/>
    </source>
</evidence>
<dbReference type="PANTHER" id="PTHR30055:SF238">
    <property type="entry name" value="MYCOFACTOCIN BIOSYNTHESIS TRANSCRIPTIONAL REGULATOR MFTR-RELATED"/>
    <property type="match status" value="1"/>
</dbReference>
<dbReference type="InterPro" id="IPR009057">
    <property type="entry name" value="Homeodomain-like_sf"/>
</dbReference>
<comment type="caution">
    <text evidence="7">The sequence shown here is derived from an EMBL/GenBank/DDBJ whole genome shotgun (WGS) entry which is preliminary data.</text>
</comment>
<keyword evidence="1" id="KW-0805">Transcription regulation</keyword>
<feature type="compositionally biased region" description="Low complexity" evidence="5">
    <location>
        <begin position="9"/>
        <end position="18"/>
    </location>
</feature>
<feature type="domain" description="HTH tetR-type" evidence="6">
    <location>
        <begin position="33"/>
        <end position="93"/>
    </location>
</feature>
<evidence type="ECO:0000259" key="6">
    <source>
        <dbReference type="PROSITE" id="PS50977"/>
    </source>
</evidence>
<evidence type="ECO:0000256" key="4">
    <source>
        <dbReference type="PROSITE-ProRule" id="PRU00335"/>
    </source>
</evidence>
<dbReference type="Gene3D" id="1.10.357.10">
    <property type="entry name" value="Tetracycline Repressor, domain 2"/>
    <property type="match status" value="1"/>
</dbReference>
<dbReference type="EMBL" id="JBHSIV010000054">
    <property type="protein sequence ID" value="MFC5066013.1"/>
    <property type="molecule type" value="Genomic_DNA"/>
</dbReference>
<evidence type="ECO:0000256" key="2">
    <source>
        <dbReference type="ARBA" id="ARBA00023125"/>
    </source>
</evidence>
<gene>
    <name evidence="7" type="ORF">ACFPBZ_27645</name>
</gene>
<proteinExistence type="predicted"/>
<organism evidence="7 8">
    <name type="scientific">Actinomycetospora atypica</name>
    <dbReference type="NCBI Taxonomy" id="1290095"/>
    <lineage>
        <taxon>Bacteria</taxon>
        <taxon>Bacillati</taxon>
        <taxon>Actinomycetota</taxon>
        <taxon>Actinomycetes</taxon>
        <taxon>Pseudonocardiales</taxon>
        <taxon>Pseudonocardiaceae</taxon>
        <taxon>Actinomycetospora</taxon>
    </lineage>
</organism>
<dbReference type="SUPFAM" id="SSF46689">
    <property type="entry name" value="Homeodomain-like"/>
    <property type="match status" value="1"/>
</dbReference>
<dbReference type="PANTHER" id="PTHR30055">
    <property type="entry name" value="HTH-TYPE TRANSCRIPTIONAL REGULATOR RUTR"/>
    <property type="match status" value="1"/>
</dbReference>
<dbReference type="Pfam" id="PF00440">
    <property type="entry name" value="TetR_N"/>
    <property type="match status" value="1"/>
</dbReference>
<dbReference type="InterPro" id="IPR050109">
    <property type="entry name" value="HTH-type_TetR-like_transc_reg"/>
</dbReference>
<keyword evidence="3" id="KW-0804">Transcription</keyword>
<evidence type="ECO:0000256" key="3">
    <source>
        <dbReference type="ARBA" id="ARBA00023163"/>
    </source>
</evidence>
<feature type="DNA-binding region" description="H-T-H motif" evidence="4">
    <location>
        <begin position="56"/>
        <end position="75"/>
    </location>
</feature>
<evidence type="ECO:0000256" key="1">
    <source>
        <dbReference type="ARBA" id="ARBA00023015"/>
    </source>
</evidence>
<keyword evidence="2 4" id="KW-0238">DNA-binding</keyword>
<feature type="region of interest" description="Disordered" evidence="5">
    <location>
        <begin position="1"/>
        <end position="34"/>
    </location>
</feature>
<protein>
    <submittedName>
        <fullName evidence="7">TetR/AcrR family transcriptional regulator</fullName>
    </submittedName>
</protein>
<dbReference type="PROSITE" id="PS50977">
    <property type="entry name" value="HTH_TETR_2"/>
    <property type="match status" value="1"/>
</dbReference>
<evidence type="ECO:0000313" key="8">
    <source>
        <dbReference type="Proteomes" id="UP001595947"/>
    </source>
</evidence>
<sequence>MDRGPALDAPAPSSGSHAGSRRGRPPVTEEQRRRQRLAISREAVRLFRDHGVHDTTGEHIARAAGVSERTLWRLFRTKEACVEPLLSVSLEAFTAVLRTWPDAVELADHLRSAYALDASREDIDAVLAVVRLSRDEPAVRAVWLVLHERAEPVFAAVLGRRLGVSPDTPEVRVQAAAVNAALRVLTDDLAWAGPSSGLLEEHRERLAESLRALTTLPSRR</sequence>
<reference evidence="8" key="1">
    <citation type="journal article" date="2019" name="Int. J. Syst. Evol. Microbiol.">
        <title>The Global Catalogue of Microorganisms (GCM) 10K type strain sequencing project: providing services to taxonomists for standard genome sequencing and annotation.</title>
        <authorList>
            <consortium name="The Broad Institute Genomics Platform"/>
            <consortium name="The Broad Institute Genome Sequencing Center for Infectious Disease"/>
            <person name="Wu L."/>
            <person name="Ma J."/>
        </authorList>
    </citation>
    <scope>NUCLEOTIDE SEQUENCE [LARGE SCALE GENOMIC DNA]</scope>
    <source>
        <strain evidence="8">CGMCC 4.7093</strain>
    </source>
</reference>
<name>A0ABV9YW29_9PSEU</name>
<evidence type="ECO:0000256" key="5">
    <source>
        <dbReference type="SAM" id="MobiDB-lite"/>
    </source>
</evidence>
<dbReference type="Proteomes" id="UP001595947">
    <property type="component" value="Unassembled WGS sequence"/>
</dbReference>
<accession>A0ABV9YW29</accession>